<dbReference type="GO" id="GO:0001973">
    <property type="term" value="P:G protein-coupled adenosine receptor signaling pathway"/>
    <property type="evidence" value="ECO:0007669"/>
    <property type="project" value="TreeGrafter"/>
</dbReference>
<keyword evidence="3" id="KW-1003">Cell membrane</keyword>
<evidence type="ECO:0000256" key="9">
    <source>
        <dbReference type="ARBA" id="ARBA00023180"/>
    </source>
</evidence>
<protein>
    <recommendedName>
        <fullName evidence="13">G-protein coupled receptors family 1 profile domain-containing protein</fullName>
    </recommendedName>
</protein>
<keyword evidence="10 11" id="KW-0807">Transducer</keyword>
<dbReference type="GO" id="GO:0007189">
    <property type="term" value="P:adenylate cyclase-activating G protein-coupled receptor signaling pathway"/>
    <property type="evidence" value="ECO:0007669"/>
    <property type="project" value="TreeGrafter"/>
</dbReference>
<evidence type="ECO:0000256" key="3">
    <source>
        <dbReference type="ARBA" id="ARBA00022475"/>
    </source>
</evidence>
<evidence type="ECO:0000259" key="13">
    <source>
        <dbReference type="PROSITE" id="PS50262"/>
    </source>
</evidence>
<proteinExistence type="inferred from homology"/>
<keyword evidence="9" id="KW-0325">Glycoprotein</keyword>
<dbReference type="OMA" id="HESHGDM"/>
<organism evidence="14 15">
    <name type="scientific">Cimex lectularius</name>
    <name type="common">Bed bug</name>
    <name type="synonym">Acanthia lectularia</name>
    <dbReference type="NCBI Taxonomy" id="79782"/>
    <lineage>
        <taxon>Eukaryota</taxon>
        <taxon>Metazoa</taxon>
        <taxon>Ecdysozoa</taxon>
        <taxon>Arthropoda</taxon>
        <taxon>Hexapoda</taxon>
        <taxon>Insecta</taxon>
        <taxon>Pterygota</taxon>
        <taxon>Neoptera</taxon>
        <taxon>Paraneoptera</taxon>
        <taxon>Hemiptera</taxon>
        <taxon>Heteroptera</taxon>
        <taxon>Panheteroptera</taxon>
        <taxon>Cimicomorpha</taxon>
        <taxon>Cimicidae</taxon>
        <taxon>Cimex</taxon>
    </lineage>
</organism>
<evidence type="ECO:0000313" key="15">
    <source>
        <dbReference type="Proteomes" id="UP000494040"/>
    </source>
</evidence>
<evidence type="ECO:0000313" key="14">
    <source>
        <dbReference type="EnsemblMetazoa" id="XP_014245551.1"/>
    </source>
</evidence>
<evidence type="ECO:0000256" key="7">
    <source>
        <dbReference type="ARBA" id="ARBA00023136"/>
    </source>
</evidence>
<keyword evidence="5 12" id="KW-1133">Transmembrane helix</keyword>
<evidence type="ECO:0000256" key="11">
    <source>
        <dbReference type="RuleBase" id="RU000688"/>
    </source>
</evidence>
<dbReference type="EnsemblMetazoa" id="XM_014390065.2">
    <property type="protein sequence ID" value="XP_014245551.1"/>
    <property type="gene ID" value="LOC106664388"/>
</dbReference>
<dbReference type="PROSITE" id="PS00237">
    <property type="entry name" value="G_PROTEIN_RECEP_F1_1"/>
    <property type="match status" value="1"/>
</dbReference>
<feature type="transmembrane region" description="Helical" evidence="12">
    <location>
        <begin position="48"/>
        <end position="71"/>
    </location>
</feature>
<comment type="subcellular location">
    <subcellularLocation>
        <location evidence="1">Cell membrane</location>
        <topology evidence="1">Multi-pass membrane protein</topology>
    </subcellularLocation>
</comment>
<evidence type="ECO:0000256" key="1">
    <source>
        <dbReference type="ARBA" id="ARBA00004651"/>
    </source>
</evidence>
<feature type="domain" description="G-protein coupled receptors family 1 profile" evidence="13">
    <location>
        <begin position="63"/>
        <end position="320"/>
    </location>
</feature>
<keyword evidence="7 12" id="KW-0472">Membrane</keyword>
<dbReference type="GeneID" id="106664388"/>
<keyword evidence="15" id="KW-1185">Reference proteome</keyword>
<dbReference type="Gene3D" id="1.20.1070.10">
    <property type="entry name" value="Rhodopsin 7-helix transmembrane proteins"/>
    <property type="match status" value="1"/>
</dbReference>
<evidence type="ECO:0000256" key="8">
    <source>
        <dbReference type="ARBA" id="ARBA00023170"/>
    </source>
</evidence>
<sequence>MEKSDNDSMLVEDLEYFGLFNGSRTSEFSTEVETGNRTLADDMRMNTVYTICEVSVGCLAVVGNTLVILAFKREKRLRRLTNYYIVSLAIADLLVGLLGIPCALLSKVGLPKQLYLCLTTLSLLVLLCTISIFSLVAVSVDRYWAILYPMAYARNVTSKTAIYIICLCWVLGTIVGFLPLLGWNNGMAIDSPQCHFTEVMDYNFLVFLYLATIVFPALLMAAFYAHIYSVVLKQLRQMVTINGMTGGGSMLRVLGAARKRDVKATKNLSIIVLFFVLCWFPLYTINFIQAFCPMCQVPELATNSCIILSHLNSAGNPLLYAYHLTDFRTALRSLLTCAPVEQQHRPHLINSTVRQKIIYKIPASTPKLPHRIYNVESVQTQLESDYKRIGARCSVDSSLDKDGTPPRTIQPP</sequence>
<evidence type="ECO:0000256" key="6">
    <source>
        <dbReference type="ARBA" id="ARBA00023040"/>
    </source>
</evidence>
<dbReference type="OrthoDB" id="284782at2759"/>
<evidence type="ECO:0000256" key="2">
    <source>
        <dbReference type="ARBA" id="ARBA00010663"/>
    </source>
</evidence>
<feature type="transmembrane region" description="Helical" evidence="12">
    <location>
        <begin position="268"/>
        <end position="288"/>
    </location>
</feature>
<feature type="transmembrane region" description="Helical" evidence="12">
    <location>
        <begin position="161"/>
        <end position="182"/>
    </location>
</feature>
<keyword evidence="6 11" id="KW-0297">G-protein coupled receptor</keyword>
<dbReference type="KEGG" id="clec:106664388"/>
<dbReference type="PANTHER" id="PTHR24246:SF27">
    <property type="entry name" value="ADENOSINE RECEPTOR, ISOFORM A"/>
    <property type="match status" value="1"/>
</dbReference>
<dbReference type="GO" id="GO:0004930">
    <property type="term" value="F:G protein-coupled receptor activity"/>
    <property type="evidence" value="ECO:0007669"/>
    <property type="project" value="UniProtKB-KW"/>
</dbReference>
<evidence type="ECO:0000256" key="4">
    <source>
        <dbReference type="ARBA" id="ARBA00022692"/>
    </source>
</evidence>
<dbReference type="InterPro" id="IPR000276">
    <property type="entry name" value="GPCR_Rhodpsn"/>
</dbReference>
<name>A0A8I6RHH2_CIMLE</name>
<evidence type="ECO:0000256" key="10">
    <source>
        <dbReference type="ARBA" id="ARBA00023224"/>
    </source>
</evidence>
<dbReference type="PROSITE" id="PS50262">
    <property type="entry name" value="G_PROTEIN_RECEP_F1_2"/>
    <property type="match status" value="1"/>
</dbReference>
<dbReference type="InterPro" id="IPR017452">
    <property type="entry name" value="GPCR_Rhodpsn_7TM"/>
</dbReference>
<accession>A0A8I6RHH2</accession>
<dbReference type="AlphaFoldDB" id="A0A8I6RHH2"/>
<reference evidence="14" key="1">
    <citation type="submission" date="2022-01" db="UniProtKB">
        <authorList>
            <consortium name="EnsemblMetazoa"/>
        </authorList>
    </citation>
    <scope>IDENTIFICATION</scope>
</reference>
<evidence type="ECO:0000256" key="12">
    <source>
        <dbReference type="SAM" id="Phobius"/>
    </source>
</evidence>
<feature type="transmembrane region" description="Helical" evidence="12">
    <location>
        <begin position="202"/>
        <end position="228"/>
    </location>
</feature>
<dbReference type="GO" id="GO:0005886">
    <property type="term" value="C:plasma membrane"/>
    <property type="evidence" value="ECO:0007669"/>
    <property type="project" value="UniProtKB-SubCell"/>
</dbReference>
<keyword evidence="8 11" id="KW-0675">Receptor</keyword>
<dbReference type="PANTHER" id="PTHR24246">
    <property type="entry name" value="OLFACTORY RECEPTOR AND ADENOSINE RECEPTOR"/>
    <property type="match status" value="1"/>
</dbReference>
<comment type="similarity">
    <text evidence="2 11">Belongs to the G-protein coupled receptor 1 family.</text>
</comment>
<feature type="transmembrane region" description="Helical" evidence="12">
    <location>
        <begin position="83"/>
        <end position="106"/>
    </location>
</feature>
<dbReference type="RefSeq" id="XP_014245551.1">
    <property type="nucleotide sequence ID" value="XM_014390065.2"/>
</dbReference>
<dbReference type="SUPFAM" id="SSF81321">
    <property type="entry name" value="Family A G protein-coupled receptor-like"/>
    <property type="match status" value="1"/>
</dbReference>
<dbReference type="Pfam" id="PF00001">
    <property type="entry name" value="7tm_1"/>
    <property type="match status" value="1"/>
</dbReference>
<dbReference type="SMART" id="SM01381">
    <property type="entry name" value="7TM_GPCR_Srsx"/>
    <property type="match status" value="1"/>
</dbReference>
<dbReference type="CTD" id="43583"/>
<evidence type="ECO:0000256" key="5">
    <source>
        <dbReference type="ARBA" id="ARBA00022989"/>
    </source>
</evidence>
<keyword evidence="4 11" id="KW-0812">Transmembrane</keyword>
<dbReference type="PRINTS" id="PR00237">
    <property type="entry name" value="GPCRRHODOPSN"/>
</dbReference>
<feature type="transmembrane region" description="Helical" evidence="12">
    <location>
        <begin position="118"/>
        <end position="140"/>
    </location>
</feature>
<dbReference type="Proteomes" id="UP000494040">
    <property type="component" value="Unassembled WGS sequence"/>
</dbReference>